<dbReference type="Proteomes" id="UP001596439">
    <property type="component" value="Unassembled WGS sequence"/>
</dbReference>
<proteinExistence type="predicted"/>
<dbReference type="EMBL" id="JBHTCE010000004">
    <property type="protein sequence ID" value="MFC7391122.1"/>
    <property type="molecule type" value="Genomic_DNA"/>
</dbReference>
<gene>
    <name evidence="1" type="ORF">ACFQO8_13355</name>
</gene>
<accession>A0ABW2PP89</accession>
<evidence type="ECO:0000313" key="1">
    <source>
        <dbReference type="EMBL" id="MFC7391122.1"/>
    </source>
</evidence>
<sequence length="260" mass="30183">MSKWGKRFKKWFFSEIEADITFDPAALIPKQVVTGTLHVSNPTTTVVRLQELTLNFLTTFKDITMEGNEFNREADIQEVPIPLSVVLEPGAKEDVPFSFELTMYAPSSAGAPYSVEATLWDKDMKRVWFDVIEHIEIEPMPELKRLLDATAHAGLEPMFVRNVIDPLGEERPYPFVEKYGFKPIGEWADEFEVVKSFWRLHEDGIDLYYWLDNIETQRTLESMATDVELRHRSLTWEQLEREQEQLGLGIQDTLRSHRSS</sequence>
<organism evidence="1 2">
    <name type="scientific">Exiguobacterium aestuarii</name>
    <dbReference type="NCBI Taxonomy" id="273527"/>
    <lineage>
        <taxon>Bacteria</taxon>
        <taxon>Bacillati</taxon>
        <taxon>Bacillota</taxon>
        <taxon>Bacilli</taxon>
        <taxon>Bacillales</taxon>
        <taxon>Bacillales Family XII. Incertae Sedis</taxon>
        <taxon>Exiguobacterium</taxon>
    </lineage>
</organism>
<dbReference type="Pfam" id="PF07070">
    <property type="entry name" value="Spo0M"/>
    <property type="match status" value="1"/>
</dbReference>
<name>A0ABW2PP89_9BACL</name>
<keyword evidence="2" id="KW-1185">Reference proteome</keyword>
<comment type="caution">
    <text evidence="1">The sequence shown here is derived from an EMBL/GenBank/DDBJ whole genome shotgun (WGS) entry which is preliminary data.</text>
</comment>
<dbReference type="InterPro" id="IPR009776">
    <property type="entry name" value="Spore_0_M"/>
</dbReference>
<protein>
    <submittedName>
        <fullName evidence="1">Sporulation protein</fullName>
    </submittedName>
</protein>
<dbReference type="RefSeq" id="WP_214790827.1">
    <property type="nucleotide sequence ID" value="NZ_JANIEL010000140.1"/>
</dbReference>
<reference evidence="2" key="1">
    <citation type="journal article" date="2019" name="Int. J. Syst. Evol. Microbiol.">
        <title>The Global Catalogue of Microorganisms (GCM) 10K type strain sequencing project: providing services to taxonomists for standard genome sequencing and annotation.</title>
        <authorList>
            <consortium name="The Broad Institute Genomics Platform"/>
            <consortium name="The Broad Institute Genome Sequencing Center for Infectious Disease"/>
            <person name="Wu L."/>
            <person name="Ma J."/>
        </authorList>
    </citation>
    <scope>NUCLEOTIDE SEQUENCE [LARGE SCALE GENOMIC DNA]</scope>
    <source>
        <strain evidence="2">CCUG 55590</strain>
    </source>
</reference>
<evidence type="ECO:0000313" key="2">
    <source>
        <dbReference type="Proteomes" id="UP001596439"/>
    </source>
</evidence>